<dbReference type="VEuPathDB" id="FungiDB:PSTT_00545"/>
<evidence type="ECO:0000313" key="3">
    <source>
        <dbReference type="Proteomes" id="UP000238274"/>
    </source>
</evidence>
<feature type="compositionally biased region" description="Polar residues" evidence="1">
    <location>
        <begin position="99"/>
        <end position="110"/>
    </location>
</feature>
<organism evidence="2 3">
    <name type="scientific">Puccinia striiformis</name>
    <dbReference type="NCBI Taxonomy" id="27350"/>
    <lineage>
        <taxon>Eukaryota</taxon>
        <taxon>Fungi</taxon>
        <taxon>Dikarya</taxon>
        <taxon>Basidiomycota</taxon>
        <taxon>Pucciniomycotina</taxon>
        <taxon>Pucciniomycetes</taxon>
        <taxon>Pucciniales</taxon>
        <taxon>Pucciniaceae</taxon>
        <taxon>Puccinia</taxon>
    </lineage>
</organism>
<evidence type="ECO:0000313" key="2">
    <source>
        <dbReference type="EMBL" id="POV99815.1"/>
    </source>
</evidence>
<evidence type="ECO:0000256" key="1">
    <source>
        <dbReference type="SAM" id="MobiDB-lite"/>
    </source>
</evidence>
<name>A0A2S4UR68_9BASI</name>
<dbReference type="AlphaFoldDB" id="A0A2S4UR68"/>
<proteinExistence type="predicted"/>
<reference evidence="3" key="3">
    <citation type="journal article" date="2018" name="Mol. Plant Microbe Interact.">
        <title>Genome sequence resources for the wheat stripe rust pathogen (Puccinia striiformis f. sp. tritici) and the barley stripe rust pathogen (Puccinia striiformis f. sp. hordei).</title>
        <authorList>
            <person name="Xia C."/>
            <person name="Wang M."/>
            <person name="Yin C."/>
            <person name="Cornejo O.E."/>
            <person name="Hulbert S.H."/>
            <person name="Chen X."/>
        </authorList>
    </citation>
    <scope>NUCLEOTIDE SEQUENCE [LARGE SCALE GENOMIC DNA]</scope>
    <source>
        <strain evidence="3">93TX-2</strain>
    </source>
</reference>
<dbReference type="VEuPathDB" id="FungiDB:PSHT_13367"/>
<accession>A0A2S4UR68</accession>
<gene>
    <name evidence="2" type="ORF">PSHT_13367</name>
</gene>
<comment type="caution">
    <text evidence="2">The sequence shown here is derived from an EMBL/GenBank/DDBJ whole genome shotgun (WGS) entry which is preliminary data.</text>
</comment>
<reference evidence="2 3" key="1">
    <citation type="submission" date="2017-12" db="EMBL/GenBank/DDBJ databases">
        <title>Gene loss provides genomic basis for host adaptation in cereal stripe rust fungi.</title>
        <authorList>
            <person name="Xia C."/>
        </authorList>
    </citation>
    <scope>NUCLEOTIDE SEQUENCE [LARGE SCALE GENOMIC DNA]</scope>
    <source>
        <strain evidence="2 3">93TX-2</strain>
    </source>
</reference>
<sequence length="145" mass="16204">MSPHTPWSYVLEVASHLPAAYHNPITAAEFVRFASPFLSEQYLVCLQELLDHLTFSDAGLDFTLRNHNLGILEGSWQISKSSTMTLKTIEVPDNDKNPLQHSGSGDPLSSTHHKITHSFKEATIIDLQMSSSRHLPNTPANEIER</sequence>
<dbReference type="Proteomes" id="UP000238274">
    <property type="component" value="Unassembled WGS sequence"/>
</dbReference>
<dbReference type="EMBL" id="PKSM01000265">
    <property type="protein sequence ID" value="POV99815.1"/>
    <property type="molecule type" value="Genomic_DNA"/>
</dbReference>
<feature type="region of interest" description="Disordered" evidence="1">
    <location>
        <begin position="91"/>
        <end position="112"/>
    </location>
</feature>
<reference evidence="3" key="2">
    <citation type="journal article" date="2018" name="BMC Genomics">
        <title>Genomic insights into host adaptation between the wheat stripe rust pathogen (Puccinia striiformis f. sp. tritici) and the barley stripe rust pathogen (Puccinia striiformis f. sp. hordei).</title>
        <authorList>
            <person name="Xia C."/>
            <person name="Wang M."/>
            <person name="Yin C."/>
            <person name="Cornejo O.E."/>
            <person name="Hulbert S.H."/>
            <person name="Chen X."/>
        </authorList>
    </citation>
    <scope>NUCLEOTIDE SEQUENCE [LARGE SCALE GENOMIC DNA]</scope>
    <source>
        <strain evidence="3">93TX-2</strain>
    </source>
</reference>
<keyword evidence="3" id="KW-1185">Reference proteome</keyword>
<protein>
    <submittedName>
        <fullName evidence="2">Uncharacterized protein</fullName>
    </submittedName>
</protein>